<reference evidence="10" key="1">
    <citation type="journal article" date="2018" name="Nat. Microbiol.">
        <title>Leveraging single-cell genomics to expand the fungal tree of life.</title>
        <authorList>
            <person name="Ahrendt S.R."/>
            <person name="Quandt C.A."/>
            <person name="Ciobanu D."/>
            <person name="Clum A."/>
            <person name="Salamov A."/>
            <person name="Andreopoulos B."/>
            <person name="Cheng J.F."/>
            <person name="Woyke T."/>
            <person name="Pelin A."/>
            <person name="Henrissat B."/>
            <person name="Reynolds N.K."/>
            <person name="Benny G.L."/>
            <person name="Smith M.E."/>
            <person name="James T.Y."/>
            <person name="Grigoriev I.V."/>
        </authorList>
    </citation>
    <scope>NUCLEOTIDE SEQUENCE [LARGE SCALE GENOMIC DNA]</scope>
    <source>
        <strain evidence="10">Benny S71-1</strain>
    </source>
</reference>
<dbReference type="Gene3D" id="3.40.850.10">
    <property type="entry name" value="Kinesin motor domain"/>
    <property type="match status" value="1"/>
</dbReference>
<feature type="domain" description="Kinesin motor" evidence="8">
    <location>
        <begin position="1"/>
        <end position="321"/>
    </location>
</feature>
<dbReference type="GO" id="GO:0005524">
    <property type="term" value="F:ATP binding"/>
    <property type="evidence" value="ECO:0007669"/>
    <property type="project" value="UniProtKB-UniRule"/>
</dbReference>
<dbReference type="InterPro" id="IPR027417">
    <property type="entry name" value="P-loop_NTPase"/>
</dbReference>
<dbReference type="Pfam" id="PF00225">
    <property type="entry name" value="Kinesin"/>
    <property type="match status" value="1"/>
</dbReference>
<evidence type="ECO:0000313" key="10">
    <source>
        <dbReference type="Proteomes" id="UP000278143"/>
    </source>
</evidence>
<evidence type="ECO:0000256" key="6">
    <source>
        <dbReference type="PROSITE-ProRule" id="PRU00283"/>
    </source>
</evidence>
<dbReference type="GO" id="GO:0051231">
    <property type="term" value="P:spindle elongation"/>
    <property type="evidence" value="ECO:0007669"/>
    <property type="project" value="TreeGrafter"/>
</dbReference>
<dbReference type="InterPro" id="IPR036961">
    <property type="entry name" value="Kinesin_motor_dom_sf"/>
</dbReference>
<dbReference type="GO" id="GO:0005874">
    <property type="term" value="C:microtubule"/>
    <property type="evidence" value="ECO:0007669"/>
    <property type="project" value="UniProtKB-KW"/>
</dbReference>
<keyword evidence="2" id="KW-0963">Cytoplasm</keyword>
<evidence type="ECO:0000259" key="8">
    <source>
        <dbReference type="PROSITE" id="PS50067"/>
    </source>
</evidence>
<keyword evidence="4 6" id="KW-0067">ATP-binding</keyword>
<keyword evidence="3 6" id="KW-0547">Nucleotide-binding</keyword>
<dbReference type="Proteomes" id="UP000278143">
    <property type="component" value="Unassembled WGS sequence"/>
</dbReference>
<comment type="similarity">
    <text evidence="6 7">Belongs to the TRAFAC class myosin-kinesin ATPase superfamily. Kinesin family.</text>
</comment>
<dbReference type="PROSITE" id="PS00411">
    <property type="entry name" value="KINESIN_MOTOR_1"/>
    <property type="match status" value="1"/>
</dbReference>
<dbReference type="GO" id="GO:0016787">
    <property type="term" value="F:hydrolase activity"/>
    <property type="evidence" value="ECO:0007669"/>
    <property type="project" value="UniProtKB-KW"/>
</dbReference>
<dbReference type="InterPro" id="IPR001752">
    <property type="entry name" value="Kinesin_motor_dom"/>
</dbReference>
<feature type="binding site" evidence="6">
    <location>
        <begin position="70"/>
        <end position="77"/>
    </location>
    <ligand>
        <name>ATP</name>
        <dbReference type="ChEBI" id="CHEBI:30616"/>
    </ligand>
</feature>
<feature type="non-terminal residue" evidence="9">
    <location>
        <position position="330"/>
    </location>
</feature>
<accession>A0A4P9Z4V4</accession>
<keyword evidence="10" id="KW-1185">Reference proteome</keyword>
<evidence type="ECO:0000256" key="5">
    <source>
        <dbReference type="ARBA" id="ARBA00023054"/>
    </source>
</evidence>
<dbReference type="SMART" id="SM00129">
    <property type="entry name" value="KISc"/>
    <property type="match status" value="1"/>
</dbReference>
<dbReference type="SUPFAM" id="SSF52540">
    <property type="entry name" value="P-loop containing nucleoside triphosphate hydrolases"/>
    <property type="match status" value="1"/>
</dbReference>
<keyword evidence="7" id="KW-0493">Microtubule</keyword>
<dbReference type="PRINTS" id="PR00380">
    <property type="entry name" value="KINESINHEAVY"/>
</dbReference>
<organism evidence="9 10">
    <name type="scientific">Syncephalis pseudoplumigaleata</name>
    <dbReference type="NCBI Taxonomy" id="1712513"/>
    <lineage>
        <taxon>Eukaryota</taxon>
        <taxon>Fungi</taxon>
        <taxon>Fungi incertae sedis</taxon>
        <taxon>Zoopagomycota</taxon>
        <taxon>Zoopagomycotina</taxon>
        <taxon>Zoopagomycetes</taxon>
        <taxon>Zoopagales</taxon>
        <taxon>Piptocephalidaceae</taxon>
        <taxon>Syncephalis</taxon>
    </lineage>
</organism>
<dbReference type="OrthoDB" id="3176171at2759"/>
<sequence>MELAARNGGSEVLSLDQHRRIVTVVSEARNFSYDYVFSPESTQVEVYEELVLPLLDKFFDGYNATILAYGQTSSGKTHTMGTGCAHDYDNDAVGIIPRAIHELFERIYHAQQSRSSTRYQVRVSFLEIYNEELIDLLSESGTRTHVQIREDARGNIYWSGVREVLVNSTDDVMRQLEIGSQHRQVGQTDMNEKSSRSHAIFSVTLRQDRNAGDANGGAKFHFVDLAGSERLKRTNASGDRAKEGISINAGLSALGNVISALGDPSKKATHIPYRDSKLTRLLQDSLGGNSQTLMIACVSPAGSNMAETINTLKYANRARNIKNVASKNEE</sequence>
<dbReference type="EMBL" id="KZ989188">
    <property type="protein sequence ID" value="RKP27546.1"/>
    <property type="molecule type" value="Genomic_DNA"/>
</dbReference>
<name>A0A4P9Z4V4_9FUNG</name>
<dbReference type="PROSITE" id="PS50067">
    <property type="entry name" value="KINESIN_MOTOR_2"/>
    <property type="match status" value="1"/>
</dbReference>
<protein>
    <recommendedName>
        <fullName evidence="7">Kinesin-like protein</fullName>
    </recommendedName>
</protein>
<keyword evidence="9" id="KW-0378">Hydrolase</keyword>
<dbReference type="AlphaFoldDB" id="A0A4P9Z4V4"/>
<keyword evidence="5" id="KW-0175">Coiled coil</keyword>
<dbReference type="GO" id="GO:0007052">
    <property type="term" value="P:mitotic spindle organization"/>
    <property type="evidence" value="ECO:0007669"/>
    <property type="project" value="TreeGrafter"/>
</dbReference>
<evidence type="ECO:0000256" key="4">
    <source>
        <dbReference type="ARBA" id="ARBA00022840"/>
    </source>
</evidence>
<dbReference type="InterPro" id="IPR019821">
    <property type="entry name" value="Kinesin_motor_CS"/>
</dbReference>
<dbReference type="GO" id="GO:0005875">
    <property type="term" value="C:microtubule associated complex"/>
    <property type="evidence" value="ECO:0007669"/>
    <property type="project" value="TreeGrafter"/>
</dbReference>
<dbReference type="PANTHER" id="PTHR47969">
    <property type="entry name" value="CHROMOSOME-ASSOCIATED KINESIN KIF4A-RELATED"/>
    <property type="match status" value="1"/>
</dbReference>
<evidence type="ECO:0000313" key="9">
    <source>
        <dbReference type="EMBL" id="RKP27546.1"/>
    </source>
</evidence>
<evidence type="ECO:0000256" key="3">
    <source>
        <dbReference type="ARBA" id="ARBA00022741"/>
    </source>
</evidence>
<dbReference type="GO" id="GO:0008017">
    <property type="term" value="F:microtubule binding"/>
    <property type="evidence" value="ECO:0007669"/>
    <property type="project" value="InterPro"/>
</dbReference>
<gene>
    <name evidence="9" type="ORF">SYNPS1DRAFT_12514</name>
</gene>
<dbReference type="CDD" id="cd01372">
    <property type="entry name" value="KISc_KIF4"/>
    <property type="match status" value="1"/>
</dbReference>
<evidence type="ECO:0000256" key="1">
    <source>
        <dbReference type="ARBA" id="ARBA00004496"/>
    </source>
</evidence>
<evidence type="ECO:0000256" key="2">
    <source>
        <dbReference type="ARBA" id="ARBA00022490"/>
    </source>
</evidence>
<dbReference type="InterPro" id="IPR027640">
    <property type="entry name" value="Kinesin-like_fam"/>
</dbReference>
<dbReference type="GO" id="GO:0007018">
    <property type="term" value="P:microtubule-based movement"/>
    <property type="evidence" value="ECO:0007669"/>
    <property type="project" value="InterPro"/>
</dbReference>
<dbReference type="GO" id="GO:0003777">
    <property type="term" value="F:microtubule motor activity"/>
    <property type="evidence" value="ECO:0007669"/>
    <property type="project" value="InterPro"/>
</dbReference>
<keyword evidence="6 7" id="KW-0505">Motor protein</keyword>
<evidence type="ECO:0000256" key="7">
    <source>
        <dbReference type="RuleBase" id="RU000394"/>
    </source>
</evidence>
<proteinExistence type="inferred from homology"/>
<dbReference type="PANTHER" id="PTHR47969:SF15">
    <property type="entry name" value="CHROMOSOME-ASSOCIATED KINESIN KIF4A-RELATED"/>
    <property type="match status" value="1"/>
</dbReference>
<dbReference type="GO" id="GO:0005737">
    <property type="term" value="C:cytoplasm"/>
    <property type="evidence" value="ECO:0007669"/>
    <property type="project" value="UniProtKB-SubCell"/>
</dbReference>
<comment type="subcellular location">
    <subcellularLocation>
        <location evidence="1">Cytoplasm</location>
    </subcellularLocation>
</comment>